<name>A0A194QWV1_PAPMA</name>
<evidence type="ECO:0000259" key="1">
    <source>
        <dbReference type="Pfam" id="PF14749"/>
    </source>
</evidence>
<dbReference type="InterPro" id="IPR037069">
    <property type="entry name" value="AcylCoA_DH/ox_N_sf"/>
</dbReference>
<organism evidence="2 3">
    <name type="scientific">Papilio machaon</name>
    <name type="common">Old World swallowtail butterfly</name>
    <dbReference type="NCBI Taxonomy" id="76193"/>
    <lineage>
        <taxon>Eukaryota</taxon>
        <taxon>Metazoa</taxon>
        <taxon>Ecdysozoa</taxon>
        <taxon>Arthropoda</taxon>
        <taxon>Hexapoda</taxon>
        <taxon>Insecta</taxon>
        <taxon>Pterygota</taxon>
        <taxon>Neoptera</taxon>
        <taxon>Endopterygota</taxon>
        <taxon>Lepidoptera</taxon>
        <taxon>Glossata</taxon>
        <taxon>Ditrysia</taxon>
        <taxon>Papilionoidea</taxon>
        <taxon>Papilionidae</taxon>
        <taxon>Papilioninae</taxon>
        <taxon>Papilio</taxon>
    </lineage>
</organism>
<dbReference type="Pfam" id="PF14749">
    <property type="entry name" value="Acyl-CoA_ox_N"/>
    <property type="match status" value="1"/>
</dbReference>
<evidence type="ECO:0000313" key="2">
    <source>
        <dbReference type="EMBL" id="KPJ09435.1"/>
    </source>
</evidence>
<protein>
    <submittedName>
        <fullName evidence="2">Putative peroxisomal acyl-coenzyme A oxidase 1</fullName>
    </submittedName>
</protein>
<dbReference type="InterPro" id="IPR029320">
    <property type="entry name" value="Acyl-CoA_ox_N"/>
</dbReference>
<gene>
    <name evidence="2" type="ORF">RR48_08886</name>
</gene>
<keyword evidence="3" id="KW-1185">Reference proteome</keyword>
<dbReference type="GO" id="GO:0016627">
    <property type="term" value="F:oxidoreductase activity, acting on the CH-CH group of donors"/>
    <property type="evidence" value="ECO:0007669"/>
    <property type="project" value="InterPro"/>
</dbReference>
<accession>A0A194QWV1</accession>
<dbReference type="Proteomes" id="UP000053240">
    <property type="component" value="Unassembled WGS sequence"/>
</dbReference>
<evidence type="ECO:0000313" key="3">
    <source>
        <dbReference type="Proteomes" id="UP000053240"/>
    </source>
</evidence>
<dbReference type="STRING" id="76193.A0A194QWV1"/>
<dbReference type="AlphaFoldDB" id="A0A194QWV1"/>
<dbReference type="EMBL" id="KQ461103">
    <property type="protein sequence ID" value="KPJ09435.1"/>
    <property type="molecule type" value="Genomic_DNA"/>
</dbReference>
<dbReference type="InParanoid" id="A0A194QWV1"/>
<dbReference type="GO" id="GO:0050660">
    <property type="term" value="F:flavin adenine dinucleotide binding"/>
    <property type="evidence" value="ECO:0007669"/>
    <property type="project" value="InterPro"/>
</dbReference>
<feature type="domain" description="Acyl-coenzyme A oxidase N-terminal" evidence="1">
    <location>
        <begin position="21"/>
        <end position="87"/>
    </location>
</feature>
<sequence>MSVSVKVNPDLQKERDNCTFNVIELTNVIDGGPQKTEERKKREEMVFNEGIHIDEVPSDYLSHKEKYELAVKKACMLFKMMRRLQEEEVDF</sequence>
<reference evidence="2 3" key="1">
    <citation type="journal article" date="2015" name="Nat. Commun.">
        <title>Outbred genome sequencing and CRISPR/Cas9 gene editing in butterflies.</title>
        <authorList>
            <person name="Li X."/>
            <person name="Fan D."/>
            <person name="Zhang W."/>
            <person name="Liu G."/>
            <person name="Zhang L."/>
            <person name="Zhao L."/>
            <person name="Fang X."/>
            <person name="Chen L."/>
            <person name="Dong Y."/>
            <person name="Chen Y."/>
            <person name="Ding Y."/>
            <person name="Zhao R."/>
            <person name="Feng M."/>
            <person name="Zhu Y."/>
            <person name="Feng Y."/>
            <person name="Jiang X."/>
            <person name="Zhu D."/>
            <person name="Xiang H."/>
            <person name="Feng X."/>
            <person name="Li S."/>
            <person name="Wang J."/>
            <person name="Zhang G."/>
            <person name="Kronforst M.R."/>
            <person name="Wang W."/>
        </authorList>
    </citation>
    <scope>NUCLEOTIDE SEQUENCE [LARGE SCALE GENOMIC DNA]</scope>
    <source>
        <strain evidence="2">Ya'a_city_454_Pm</strain>
        <tissue evidence="2">Whole body</tissue>
    </source>
</reference>
<dbReference type="Gene3D" id="1.10.540.10">
    <property type="entry name" value="Acyl-CoA dehydrogenase/oxidase, N-terminal domain"/>
    <property type="match status" value="1"/>
</dbReference>
<proteinExistence type="predicted"/>